<feature type="region of interest" description="Disordered" evidence="1">
    <location>
        <begin position="553"/>
        <end position="578"/>
    </location>
</feature>
<feature type="compositionally biased region" description="Polar residues" evidence="1">
    <location>
        <begin position="89"/>
        <end position="110"/>
    </location>
</feature>
<feature type="region of interest" description="Disordered" evidence="1">
    <location>
        <begin position="63"/>
        <end position="145"/>
    </location>
</feature>
<feature type="region of interest" description="Disordered" evidence="1">
    <location>
        <begin position="1"/>
        <end position="43"/>
    </location>
</feature>
<dbReference type="Proteomes" id="UP000516437">
    <property type="component" value="Chromosome 8"/>
</dbReference>
<proteinExistence type="predicted"/>
<evidence type="ECO:0000313" key="4">
    <source>
        <dbReference type="Proteomes" id="UP000516437"/>
    </source>
</evidence>
<dbReference type="PANTHER" id="PTHR12121:SF85">
    <property type="entry name" value="CARBON CATABOLITE REPRESSOR PROTEIN 4 HOMOLOG 6"/>
    <property type="match status" value="1"/>
</dbReference>
<sequence>MRRFLASSAADASTTTMSSRPFYRGGRRRGFSDGPYTDGRGQGVHIVTGDSHFRSVRDANLGLRRGDSGSFADHTGFRPPPLNPRAPPYTQNAQFRQSPRPSRNIQSQRYRQPPPYNNSNVNQSQQFRQHPPFDQNQAFRPPQQVRQKPLDYRNWEYGTQSPRPLSERFIVLSYNILADYLAINHRSKLYFHIPQFMLDWEWRKRNILFELGLWSADVMCFQEVDRFQELKEDLKLRGYNGIWKMRTGMPVDGCAIFWRTSRFKLLHEESIEFNKFGLRDNVAQICVLEMVNQNFTQEPGAQPISSTGSSKVVISNIHVLYNPKRGEIKLGQVRVLLNRAHSVSKLWDDAPVILCGDFNCTPKSPLYNFISERKLDLSGVLRDKVSGQTSAEIPAPRQYYSNAGPRSANIPIQNVCSTDGKETDIKLSESVSDQKLSNPDCSEKNFLAMNHSQPQCVSTALDVSAESCTEMQSGKDDGVLHDEVGEETQQNAVDGFKEFCGSTSRDSADGSTGDSSTSYRKGGFHVNYMHDEIHNSHPVASDPREVISNVTYTGDSEKVNVPSHSNNSSLREDSESNEKVDFDNCTDSFLENHHATTAKIDPEHVDPFSSEISSSEASCQTSFVSASEVFPPGNLGNTSSHQFAHDDYPISSSQSQANISCLPTSNDLIADEKLDNLSLNEVDRALAESGDRGEDESTFLSALCDAEDAFPSDLSQLRSNPSISDHSKELGSIPHDSPLNSLSNEVEDDLSQGLDSEAVAMDSTAYDPSLWTPMEIETATGNADCTLLEHPLMLSSVYTEVKDCSGTRDSNGEPLATSYNRCFLGTVDYIWRSEGLQTVRVLAPMQKQGMQWTPGFPTKKCGSDHIALAAELVLVKDRSNDDTKAP</sequence>
<feature type="compositionally biased region" description="Polar residues" evidence="1">
    <location>
        <begin position="117"/>
        <end position="138"/>
    </location>
</feature>
<organism evidence="3 4">
    <name type="scientific">Morella rubra</name>
    <name type="common">Chinese bayberry</name>
    <dbReference type="NCBI Taxonomy" id="262757"/>
    <lineage>
        <taxon>Eukaryota</taxon>
        <taxon>Viridiplantae</taxon>
        <taxon>Streptophyta</taxon>
        <taxon>Embryophyta</taxon>
        <taxon>Tracheophyta</taxon>
        <taxon>Spermatophyta</taxon>
        <taxon>Magnoliopsida</taxon>
        <taxon>eudicotyledons</taxon>
        <taxon>Gunneridae</taxon>
        <taxon>Pentapetalae</taxon>
        <taxon>rosids</taxon>
        <taxon>fabids</taxon>
        <taxon>Fagales</taxon>
        <taxon>Myricaceae</taxon>
        <taxon>Morella</taxon>
    </lineage>
</organism>
<feature type="region of interest" description="Disordered" evidence="1">
    <location>
        <begin position="714"/>
        <end position="746"/>
    </location>
</feature>
<feature type="compositionally biased region" description="Low complexity" evidence="1">
    <location>
        <begin position="501"/>
        <end position="518"/>
    </location>
</feature>
<feature type="region of interest" description="Disordered" evidence="1">
    <location>
        <begin position="499"/>
        <end position="518"/>
    </location>
</feature>
<name>A0A6A1UW97_9ROSI</name>
<dbReference type="SUPFAM" id="SSF56219">
    <property type="entry name" value="DNase I-like"/>
    <property type="match status" value="1"/>
</dbReference>
<dbReference type="OrthoDB" id="428734at2759"/>
<gene>
    <name evidence="3" type="ORF">CJ030_MR8G021787</name>
</gene>
<feature type="compositionally biased region" description="Low complexity" evidence="1">
    <location>
        <begin position="1"/>
        <end position="19"/>
    </location>
</feature>
<dbReference type="InterPro" id="IPR005135">
    <property type="entry name" value="Endo/exonuclease/phosphatase"/>
</dbReference>
<dbReference type="PANTHER" id="PTHR12121">
    <property type="entry name" value="CARBON CATABOLITE REPRESSOR PROTEIN 4"/>
    <property type="match status" value="1"/>
</dbReference>
<comment type="caution">
    <text evidence="3">The sequence shown here is derived from an EMBL/GenBank/DDBJ whole genome shotgun (WGS) entry which is preliminary data.</text>
</comment>
<evidence type="ECO:0000259" key="2">
    <source>
        <dbReference type="Pfam" id="PF03372"/>
    </source>
</evidence>
<feature type="compositionally biased region" description="Pro residues" evidence="1">
    <location>
        <begin position="78"/>
        <end position="87"/>
    </location>
</feature>
<evidence type="ECO:0000313" key="3">
    <source>
        <dbReference type="EMBL" id="KAB1204561.1"/>
    </source>
</evidence>
<dbReference type="InterPro" id="IPR036691">
    <property type="entry name" value="Endo/exonu/phosph_ase_sf"/>
</dbReference>
<feature type="compositionally biased region" description="Polar residues" evidence="1">
    <location>
        <begin position="714"/>
        <end position="724"/>
    </location>
</feature>
<feature type="domain" description="Endonuclease/exonuclease/phosphatase" evidence="2">
    <location>
        <begin position="214"/>
        <end position="412"/>
    </location>
</feature>
<dbReference type="InterPro" id="IPR050410">
    <property type="entry name" value="CCR4/nocturin_mRNA_transcr"/>
</dbReference>
<accession>A0A6A1UW97</accession>
<dbReference type="EMBL" id="RXIC02000026">
    <property type="protein sequence ID" value="KAB1204561.1"/>
    <property type="molecule type" value="Genomic_DNA"/>
</dbReference>
<dbReference type="Gene3D" id="3.60.10.10">
    <property type="entry name" value="Endonuclease/exonuclease/phosphatase"/>
    <property type="match status" value="2"/>
</dbReference>
<protein>
    <recommendedName>
        <fullName evidence="2">Endonuclease/exonuclease/phosphatase domain-containing protein</fullName>
    </recommendedName>
</protein>
<dbReference type="GO" id="GO:0000175">
    <property type="term" value="F:3'-5'-RNA exonuclease activity"/>
    <property type="evidence" value="ECO:0007669"/>
    <property type="project" value="TreeGrafter"/>
</dbReference>
<reference evidence="3 4" key="1">
    <citation type="journal article" date="2019" name="Plant Biotechnol. J.">
        <title>The red bayberry genome and genetic basis of sex determination.</title>
        <authorList>
            <person name="Jia H.M."/>
            <person name="Jia H.J."/>
            <person name="Cai Q.L."/>
            <person name="Wang Y."/>
            <person name="Zhao H.B."/>
            <person name="Yang W.F."/>
            <person name="Wang G.Y."/>
            <person name="Li Y.H."/>
            <person name="Zhan D.L."/>
            <person name="Shen Y.T."/>
            <person name="Niu Q.F."/>
            <person name="Chang L."/>
            <person name="Qiu J."/>
            <person name="Zhao L."/>
            <person name="Xie H.B."/>
            <person name="Fu W.Y."/>
            <person name="Jin J."/>
            <person name="Li X.W."/>
            <person name="Jiao Y."/>
            <person name="Zhou C.C."/>
            <person name="Tu T."/>
            <person name="Chai C.Y."/>
            <person name="Gao J.L."/>
            <person name="Fan L.J."/>
            <person name="van de Weg E."/>
            <person name="Wang J.Y."/>
            <person name="Gao Z.S."/>
        </authorList>
    </citation>
    <scope>NUCLEOTIDE SEQUENCE [LARGE SCALE GENOMIC DNA]</scope>
    <source>
        <tissue evidence="3">Leaves</tissue>
    </source>
</reference>
<evidence type="ECO:0000256" key="1">
    <source>
        <dbReference type="SAM" id="MobiDB-lite"/>
    </source>
</evidence>
<dbReference type="AlphaFoldDB" id="A0A6A1UW97"/>
<dbReference type="Pfam" id="PF03372">
    <property type="entry name" value="Exo_endo_phos"/>
    <property type="match status" value="1"/>
</dbReference>
<keyword evidence="4" id="KW-1185">Reference proteome</keyword>